<organism evidence="3 4">
    <name type="scientific">Maritimibacter alkaliphilus HTCC2654</name>
    <dbReference type="NCBI Taxonomy" id="314271"/>
    <lineage>
        <taxon>Bacteria</taxon>
        <taxon>Pseudomonadati</taxon>
        <taxon>Pseudomonadota</taxon>
        <taxon>Alphaproteobacteria</taxon>
        <taxon>Rhodobacterales</taxon>
        <taxon>Roseobacteraceae</taxon>
        <taxon>Maritimibacter</taxon>
    </lineage>
</organism>
<evidence type="ECO:0000259" key="2">
    <source>
        <dbReference type="Pfam" id="PF08327"/>
    </source>
</evidence>
<dbReference type="RefSeq" id="WP_008331746.1">
    <property type="nucleotide sequence ID" value="NZ_CH902578.1"/>
</dbReference>
<gene>
    <name evidence="3" type="ORF">RB2654_11638</name>
</gene>
<keyword evidence="4" id="KW-1185">Reference proteome</keyword>
<dbReference type="CDD" id="cd07826">
    <property type="entry name" value="SRPBCC_CalC_Aha1-like_9"/>
    <property type="match status" value="1"/>
</dbReference>
<dbReference type="OrthoDB" id="9805228at2"/>
<sequence length="156" mass="17601">MPKPLTFELIGDTQLVVTRDFDAPTALVWRAHMEPDLLMKWQSGNDAFNVVECEIDATEGGTYRIVHSSADYTFTITGTFLELDEPNRILQEEVMYLPDPTPPNLVETLFKAKGQATHMVVTMTLPDAQTRREMMETGMLDGMEISYKNLDALELA</sequence>
<comment type="similarity">
    <text evidence="1">Belongs to the AHA1 family.</text>
</comment>
<evidence type="ECO:0000313" key="4">
    <source>
        <dbReference type="Proteomes" id="UP000002931"/>
    </source>
</evidence>
<evidence type="ECO:0000256" key="1">
    <source>
        <dbReference type="ARBA" id="ARBA00006817"/>
    </source>
</evidence>
<dbReference type="EMBL" id="AAMT01000006">
    <property type="protein sequence ID" value="EAQ13148.1"/>
    <property type="molecule type" value="Genomic_DNA"/>
</dbReference>
<feature type="domain" description="Activator of Hsp90 ATPase homologue 1/2-like C-terminal" evidence="2">
    <location>
        <begin position="22"/>
        <end position="153"/>
    </location>
</feature>
<evidence type="ECO:0000313" key="3">
    <source>
        <dbReference type="EMBL" id="EAQ13148.1"/>
    </source>
</evidence>
<dbReference type="Proteomes" id="UP000002931">
    <property type="component" value="Unassembled WGS sequence"/>
</dbReference>
<proteinExistence type="inferred from homology"/>
<name>A3VFN3_9RHOB</name>
<dbReference type="HOGENOM" id="CLU_108923_6_1_5"/>
<dbReference type="SUPFAM" id="SSF55961">
    <property type="entry name" value="Bet v1-like"/>
    <property type="match status" value="1"/>
</dbReference>
<accession>A3VFN3</accession>
<dbReference type="Pfam" id="PF08327">
    <property type="entry name" value="AHSA1"/>
    <property type="match status" value="1"/>
</dbReference>
<reference evidence="3 4" key="1">
    <citation type="journal article" date="2010" name="J. Bacteriol.">
        <title>Genome sequences of Pelagibaca bermudensis HTCC2601T and Maritimibacter alkaliphilus HTCC2654T, the type strains of two marine Roseobacter genera.</title>
        <authorList>
            <person name="Thrash J.C."/>
            <person name="Cho J.C."/>
            <person name="Ferriera S."/>
            <person name="Johnson J."/>
            <person name="Vergin K.L."/>
            <person name="Giovannoni S.J."/>
        </authorList>
    </citation>
    <scope>NUCLEOTIDE SEQUENCE [LARGE SCALE GENOMIC DNA]</scope>
    <source>
        <strain evidence="3 4">HTCC2654</strain>
    </source>
</reference>
<dbReference type="InterPro" id="IPR013538">
    <property type="entry name" value="ASHA1/2-like_C"/>
</dbReference>
<protein>
    <recommendedName>
        <fullName evidence="2">Activator of Hsp90 ATPase homologue 1/2-like C-terminal domain-containing protein</fullName>
    </recommendedName>
</protein>
<dbReference type="STRING" id="314271.RB2654_11638"/>
<dbReference type="Gene3D" id="3.30.530.20">
    <property type="match status" value="1"/>
</dbReference>
<dbReference type="eggNOG" id="COG3832">
    <property type="taxonomic scope" value="Bacteria"/>
</dbReference>
<dbReference type="AlphaFoldDB" id="A3VFN3"/>
<comment type="caution">
    <text evidence="3">The sequence shown here is derived from an EMBL/GenBank/DDBJ whole genome shotgun (WGS) entry which is preliminary data.</text>
</comment>
<dbReference type="InterPro" id="IPR023393">
    <property type="entry name" value="START-like_dom_sf"/>
</dbReference>